<dbReference type="AlphaFoldDB" id="A0A521BGC7"/>
<gene>
    <name evidence="2" type="ORF">SAMN06265218_10387</name>
</gene>
<dbReference type="InterPro" id="IPR024775">
    <property type="entry name" value="DinB-like"/>
</dbReference>
<protein>
    <submittedName>
        <fullName evidence="2">DinB superfamily protein</fullName>
    </submittedName>
</protein>
<evidence type="ECO:0000259" key="1">
    <source>
        <dbReference type="Pfam" id="PF12867"/>
    </source>
</evidence>
<keyword evidence="3" id="KW-1185">Reference proteome</keyword>
<dbReference type="Proteomes" id="UP000317593">
    <property type="component" value="Unassembled WGS sequence"/>
</dbReference>
<dbReference type="Pfam" id="PF12867">
    <property type="entry name" value="DinB_2"/>
    <property type="match status" value="1"/>
</dbReference>
<sequence>MKNAMLTQFDLHQQLYNNVLDGFSDAESNRRLHGNRQMNHVKYLAGHLLDSQYGLALIAGVDVTPRWQELFAGRGQSEARDDAPYPELEDIKTEWNSLYKPVRQGLSSIAPQELNSTPPKPFDQVARSTGELWAFINHHVAYHIGQIGILRRGFGKESMQYT</sequence>
<dbReference type="EMBL" id="FXTH01000003">
    <property type="protein sequence ID" value="SMO46167.1"/>
    <property type="molecule type" value="Genomic_DNA"/>
</dbReference>
<proteinExistence type="predicted"/>
<dbReference type="RefSeq" id="WP_142713320.1">
    <property type="nucleotide sequence ID" value="NZ_FXTH01000003.1"/>
</dbReference>
<dbReference type="Gene3D" id="1.20.120.450">
    <property type="entry name" value="dinb family like domain"/>
    <property type="match status" value="1"/>
</dbReference>
<dbReference type="SUPFAM" id="SSF109854">
    <property type="entry name" value="DinB/YfiT-like putative metalloenzymes"/>
    <property type="match status" value="1"/>
</dbReference>
<reference evidence="2 3" key="1">
    <citation type="submission" date="2017-05" db="EMBL/GenBank/DDBJ databases">
        <authorList>
            <person name="Varghese N."/>
            <person name="Submissions S."/>
        </authorList>
    </citation>
    <scope>NUCLEOTIDE SEQUENCE [LARGE SCALE GENOMIC DNA]</scope>
    <source>
        <strain evidence="2 3">DSM 21194</strain>
    </source>
</reference>
<accession>A0A521BGC7</accession>
<dbReference type="InterPro" id="IPR034660">
    <property type="entry name" value="DinB/YfiT-like"/>
</dbReference>
<feature type="domain" description="DinB-like" evidence="1">
    <location>
        <begin position="8"/>
        <end position="147"/>
    </location>
</feature>
<evidence type="ECO:0000313" key="3">
    <source>
        <dbReference type="Proteomes" id="UP000317593"/>
    </source>
</evidence>
<organism evidence="2 3">
    <name type="scientific">Fodinibius sediminis</name>
    <dbReference type="NCBI Taxonomy" id="1214077"/>
    <lineage>
        <taxon>Bacteria</taxon>
        <taxon>Pseudomonadati</taxon>
        <taxon>Balneolota</taxon>
        <taxon>Balneolia</taxon>
        <taxon>Balneolales</taxon>
        <taxon>Balneolaceae</taxon>
        <taxon>Fodinibius</taxon>
    </lineage>
</organism>
<dbReference type="OrthoDB" id="979560at2"/>
<evidence type="ECO:0000313" key="2">
    <source>
        <dbReference type="EMBL" id="SMO46167.1"/>
    </source>
</evidence>
<name>A0A521BGC7_9BACT</name>